<gene>
    <name evidence="1" type="ORF">JTE92_20415</name>
</gene>
<proteinExistence type="predicted"/>
<accession>A0ABX7HZU7</accession>
<evidence type="ECO:0000313" key="1">
    <source>
        <dbReference type="EMBL" id="QRQ96035.1"/>
    </source>
</evidence>
<dbReference type="EMBL" id="CP069812">
    <property type="protein sequence ID" value="QRQ96035.1"/>
    <property type="molecule type" value="Genomic_DNA"/>
</dbReference>
<evidence type="ECO:0000313" key="2">
    <source>
        <dbReference type="Proteomes" id="UP000623307"/>
    </source>
</evidence>
<protein>
    <submittedName>
        <fullName evidence="1">Uncharacterized protein</fullName>
    </submittedName>
</protein>
<keyword evidence="2" id="KW-1185">Reference proteome</keyword>
<sequence length="162" mass="18495">MRAAEWLAARESIARIESWRRIPTTLAWMAETVYRLQGLESAWPLLAELAWLSPKRLGALMQGLGDSSLLALRRVFDANFDGDGTLDDLAWFPAWALTERPGLAAFLRAAEFSTRTLPEQGMRIMLEMLSLEREGRQHELLERRKALRDLHAGLFGAYIRTR</sequence>
<organism evidence="1 2">
    <name type="scientific">Cupriavidus oxalaticus</name>
    <dbReference type="NCBI Taxonomy" id="96344"/>
    <lineage>
        <taxon>Bacteria</taxon>
        <taxon>Pseudomonadati</taxon>
        <taxon>Pseudomonadota</taxon>
        <taxon>Betaproteobacteria</taxon>
        <taxon>Burkholderiales</taxon>
        <taxon>Burkholderiaceae</taxon>
        <taxon>Cupriavidus</taxon>
    </lineage>
</organism>
<name>A0ABX7HZU7_9BURK</name>
<dbReference type="Proteomes" id="UP000623307">
    <property type="component" value="Chromosome 2"/>
</dbReference>
<reference evidence="1 2" key="1">
    <citation type="submission" date="2021-02" db="EMBL/GenBank/DDBJ databases">
        <title>Complete Genome Sequence of Cupriavidus oxalaticus Strain Ox1, a Soil Oxalate-Degrading Species.</title>
        <authorList>
            <person name="Palmieri F."/>
            <person name="Udriet P."/>
            <person name="Deuasquier M."/>
            <person name="Beaudoing E."/>
            <person name="Johnson S.L."/>
            <person name="Davenport K.W."/>
            <person name="Chain P.S."/>
            <person name="Bindschedler S."/>
            <person name="Junier P."/>
        </authorList>
    </citation>
    <scope>NUCLEOTIDE SEQUENCE [LARGE SCALE GENOMIC DNA]</scope>
    <source>
        <strain evidence="1 2">Ox1</strain>
    </source>
</reference>